<feature type="non-terminal residue" evidence="1">
    <location>
        <position position="1"/>
    </location>
</feature>
<gene>
    <name evidence="1" type="ORF">CEXT_125041</name>
</gene>
<evidence type="ECO:0000313" key="2">
    <source>
        <dbReference type="Proteomes" id="UP001054945"/>
    </source>
</evidence>
<dbReference type="EMBL" id="BPLR01006601">
    <property type="protein sequence ID" value="GIY11058.1"/>
    <property type="molecule type" value="Genomic_DNA"/>
</dbReference>
<proteinExistence type="predicted"/>
<comment type="caution">
    <text evidence="1">The sequence shown here is derived from an EMBL/GenBank/DDBJ whole genome shotgun (WGS) entry which is preliminary data.</text>
</comment>
<keyword evidence="2" id="KW-1185">Reference proteome</keyword>
<dbReference type="AlphaFoldDB" id="A0AAV4QTT4"/>
<organism evidence="1 2">
    <name type="scientific">Caerostris extrusa</name>
    <name type="common">Bark spider</name>
    <name type="synonym">Caerostris bankana</name>
    <dbReference type="NCBI Taxonomy" id="172846"/>
    <lineage>
        <taxon>Eukaryota</taxon>
        <taxon>Metazoa</taxon>
        <taxon>Ecdysozoa</taxon>
        <taxon>Arthropoda</taxon>
        <taxon>Chelicerata</taxon>
        <taxon>Arachnida</taxon>
        <taxon>Araneae</taxon>
        <taxon>Araneomorphae</taxon>
        <taxon>Entelegynae</taxon>
        <taxon>Araneoidea</taxon>
        <taxon>Araneidae</taxon>
        <taxon>Caerostris</taxon>
    </lineage>
</organism>
<name>A0AAV4QTT4_CAEEX</name>
<reference evidence="1 2" key="1">
    <citation type="submission" date="2021-06" db="EMBL/GenBank/DDBJ databases">
        <title>Caerostris extrusa draft genome.</title>
        <authorList>
            <person name="Kono N."/>
            <person name="Arakawa K."/>
        </authorList>
    </citation>
    <scope>NUCLEOTIDE SEQUENCE [LARGE SCALE GENOMIC DNA]</scope>
</reference>
<accession>A0AAV4QTT4</accession>
<dbReference type="Proteomes" id="UP001054945">
    <property type="component" value="Unassembled WGS sequence"/>
</dbReference>
<protein>
    <submittedName>
        <fullName evidence="1">Uncharacterized protein</fullName>
    </submittedName>
</protein>
<sequence length="87" mass="10313">EQPSITQIIFSHYRFEIQLVCPEIFFIDRDRRHKFIDHKALSVGDQARQKQFVSIIWMHALASESPQSQQESFPTHRFIVPILGFDK</sequence>
<evidence type="ECO:0000313" key="1">
    <source>
        <dbReference type="EMBL" id="GIY11058.1"/>
    </source>
</evidence>